<dbReference type="InterPro" id="IPR013123">
    <property type="entry name" value="SpoU_subst-bd"/>
</dbReference>
<gene>
    <name evidence="5" type="ORF">WPS_14260</name>
</gene>
<dbReference type="FunFam" id="3.40.1280.10:FF:000008">
    <property type="entry name" value="Group 3 RNA methyltransferase TrmH"/>
    <property type="match status" value="1"/>
</dbReference>
<proteinExistence type="inferred from homology"/>
<sequence length="280" mass="29942">MDRRRRIGAQRPDPGRRGPRIDLDDVIYGVHAVDEMLVAGEPLRHIHVGDDRKNDPVLRNLLERARAANVPVRFESRAYFATFPYKAHQGVVAFGEPFAYGTLEEAIELGKRARPSLYVVLDHVTDPHNVGAIIRSAESAGATAVILPERRSAGVNPTVRKSSAGATAFVPVARVANVAQAIRTMKKAGIWVYGAAVGAGTRPYTRAALDGDVALVIGAEGEGISQLVKRECDALVAIPMRGRVQSLNASVAAGVLLYEAVRQRDAAAAAPEADQAADDD</sequence>
<keyword evidence="3" id="KW-0808">Transferase</keyword>
<keyword evidence="6" id="KW-1185">Reference proteome</keyword>
<comment type="similarity">
    <text evidence="1">Belongs to the class IV-like SAM-binding methyltransferase superfamily. RNA methyltransferase TrmH family.</text>
</comment>
<dbReference type="Proteomes" id="UP001317532">
    <property type="component" value="Chromosome"/>
</dbReference>
<dbReference type="InterPro" id="IPR029064">
    <property type="entry name" value="Ribosomal_eL30-like_sf"/>
</dbReference>
<dbReference type="GO" id="GO:0005829">
    <property type="term" value="C:cytosol"/>
    <property type="evidence" value="ECO:0007669"/>
    <property type="project" value="TreeGrafter"/>
</dbReference>
<evidence type="ECO:0000256" key="3">
    <source>
        <dbReference type="ARBA" id="ARBA00022679"/>
    </source>
</evidence>
<dbReference type="InterPro" id="IPR004441">
    <property type="entry name" value="rRNA_MeTrfase_TrmH"/>
</dbReference>
<dbReference type="RefSeq" id="WP_317997137.1">
    <property type="nucleotide sequence ID" value="NZ_AP025523.1"/>
</dbReference>
<dbReference type="GO" id="GO:0008173">
    <property type="term" value="F:RNA methyltransferase activity"/>
    <property type="evidence" value="ECO:0007669"/>
    <property type="project" value="InterPro"/>
</dbReference>
<name>A0AAN2C946_UNVUL</name>
<evidence type="ECO:0000313" key="6">
    <source>
        <dbReference type="Proteomes" id="UP001317532"/>
    </source>
</evidence>
<dbReference type="SUPFAM" id="SSF55315">
    <property type="entry name" value="L30e-like"/>
    <property type="match status" value="1"/>
</dbReference>
<evidence type="ECO:0000259" key="4">
    <source>
        <dbReference type="SMART" id="SM00967"/>
    </source>
</evidence>
<keyword evidence="2" id="KW-0489">Methyltransferase</keyword>
<feature type="domain" description="RNA 2-O ribose methyltransferase substrate binding" evidence="4">
    <location>
        <begin position="26"/>
        <end position="101"/>
    </location>
</feature>
<dbReference type="AlphaFoldDB" id="A0AAN2C946"/>
<accession>A0AAN2C946</accession>
<dbReference type="GO" id="GO:0032259">
    <property type="term" value="P:methylation"/>
    <property type="evidence" value="ECO:0007669"/>
    <property type="project" value="UniProtKB-KW"/>
</dbReference>
<dbReference type="Pfam" id="PF08032">
    <property type="entry name" value="SpoU_sub_bind"/>
    <property type="match status" value="1"/>
</dbReference>
<dbReference type="Gene3D" id="3.30.1330.30">
    <property type="match status" value="1"/>
</dbReference>
<dbReference type="InterPro" id="IPR029028">
    <property type="entry name" value="Alpha/beta_knot_MTases"/>
</dbReference>
<organism evidence="5 6">
    <name type="scientific">Vulcanimicrobium alpinum</name>
    <dbReference type="NCBI Taxonomy" id="3016050"/>
    <lineage>
        <taxon>Bacteria</taxon>
        <taxon>Bacillati</taxon>
        <taxon>Vulcanimicrobiota</taxon>
        <taxon>Vulcanimicrobiia</taxon>
        <taxon>Vulcanimicrobiales</taxon>
        <taxon>Vulcanimicrobiaceae</taxon>
        <taxon>Vulcanimicrobium</taxon>
    </lineage>
</organism>
<reference evidence="5 6" key="1">
    <citation type="journal article" date="2022" name="ISME Commun">
        <title>Vulcanimicrobium alpinus gen. nov. sp. nov., the first cultivated representative of the candidate phylum 'Eremiobacterota', is a metabolically versatile aerobic anoxygenic phototroph.</title>
        <authorList>
            <person name="Yabe S."/>
            <person name="Muto K."/>
            <person name="Abe K."/>
            <person name="Yokota A."/>
            <person name="Staudigel H."/>
            <person name="Tebo B.M."/>
        </authorList>
    </citation>
    <scope>NUCLEOTIDE SEQUENCE [LARGE SCALE GENOMIC DNA]</scope>
    <source>
        <strain evidence="5 6">WC8-2</strain>
    </source>
</reference>
<dbReference type="EMBL" id="AP025523">
    <property type="protein sequence ID" value="BDE06150.1"/>
    <property type="molecule type" value="Genomic_DNA"/>
</dbReference>
<protein>
    <submittedName>
        <fullName evidence="5">23S rRNA (Guanosine(2251)-2'-O)-methyltransferase RlmB</fullName>
    </submittedName>
</protein>
<dbReference type="PANTHER" id="PTHR46429:SF1">
    <property type="entry name" value="23S RRNA (GUANOSINE-2'-O-)-METHYLTRANSFERASE RLMB"/>
    <property type="match status" value="1"/>
</dbReference>
<dbReference type="CDD" id="cd18103">
    <property type="entry name" value="SpoU-like_RlmB"/>
    <property type="match status" value="1"/>
</dbReference>
<dbReference type="NCBIfam" id="TIGR00186">
    <property type="entry name" value="rRNA_methyl_3"/>
    <property type="match status" value="1"/>
</dbReference>
<dbReference type="PANTHER" id="PTHR46429">
    <property type="entry name" value="23S RRNA (GUANOSINE-2'-O-)-METHYLTRANSFERASE RLMB"/>
    <property type="match status" value="1"/>
</dbReference>
<evidence type="ECO:0000256" key="1">
    <source>
        <dbReference type="ARBA" id="ARBA00007228"/>
    </source>
</evidence>
<dbReference type="SUPFAM" id="SSF75217">
    <property type="entry name" value="alpha/beta knot"/>
    <property type="match status" value="1"/>
</dbReference>
<dbReference type="InterPro" id="IPR029026">
    <property type="entry name" value="tRNA_m1G_MTases_N"/>
</dbReference>
<evidence type="ECO:0000256" key="2">
    <source>
        <dbReference type="ARBA" id="ARBA00022603"/>
    </source>
</evidence>
<dbReference type="GO" id="GO:0006396">
    <property type="term" value="P:RNA processing"/>
    <property type="evidence" value="ECO:0007669"/>
    <property type="project" value="InterPro"/>
</dbReference>
<dbReference type="KEGG" id="vab:WPS_14260"/>
<dbReference type="InterPro" id="IPR001537">
    <property type="entry name" value="SpoU_MeTrfase"/>
</dbReference>
<dbReference type="SMART" id="SM00967">
    <property type="entry name" value="SpoU_sub_bind"/>
    <property type="match status" value="1"/>
</dbReference>
<evidence type="ECO:0000313" key="5">
    <source>
        <dbReference type="EMBL" id="BDE06150.1"/>
    </source>
</evidence>
<dbReference type="Gene3D" id="3.40.1280.10">
    <property type="match status" value="1"/>
</dbReference>
<dbReference type="GO" id="GO:0003723">
    <property type="term" value="F:RNA binding"/>
    <property type="evidence" value="ECO:0007669"/>
    <property type="project" value="InterPro"/>
</dbReference>
<dbReference type="Pfam" id="PF00588">
    <property type="entry name" value="SpoU_methylase"/>
    <property type="match status" value="1"/>
</dbReference>